<dbReference type="Proteomes" id="UP000236291">
    <property type="component" value="Unassembled WGS sequence"/>
</dbReference>
<evidence type="ECO:0000256" key="4">
    <source>
        <dbReference type="ARBA" id="ARBA00023121"/>
    </source>
</evidence>
<dbReference type="STRING" id="57577.A0A2K3LX63"/>
<keyword evidence="6" id="KW-1133">Transmembrane helix</keyword>
<dbReference type="EMBL" id="ASHM01043421">
    <property type="protein sequence ID" value="PNX83126.1"/>
    <property type="molecule type" value="Genomic_DNA"/>
</dbReference>
<gene>
    <name evidence="8" type="ORF">L195_g039164</name>
</gene>
<accession>A0A2K3LX63</accession>
<dbReference type="GO" id="GO:0005783">
    <property type="term" value="C:endoplasmic reticulum"/>
    <property type="evidence" value="ECO:0007669"/>
    <property type="project" value="TreeGrafter"/>
</dbReference>
<sequence length="169" mass="18855">MGFFSGMIIGIAIGITLIIAFAKQESTRSKRRTDLAKTIAKFARLTVEDSRKLLPENFYPSWVLTWLNSLLDKIWPFVDEAASELIKNNVEPILEQYRPLILSSLTFSTLTLGTVAPQFTGISIVEEGSGPTGVTMEFDMQWDGNPNIVLDIKTRVGVVLPVQWLENPP</sequence>
<feature type="domain" description="SMP-LTD" evidence="7">
    <location>
        <begin position="60"/>
        <end position="169"/>
    </location>
</feature>
<comment type="caution">
    <text evidence="8">The sequence shown here is derived from an EMBL/GenBank/DDBJ whole genome shotgun (WGS) entry which is preliminary data.</text>
</comment>
<evidence type="ECO:0000256" key="6">
    <source>
        <dbReference type="SAM" id="Phobius"/>
    </source>
</evidence>
<dbReference type="GO" id="GO:0008289">
    <property type="term" value="F:lipid binding"/>
    <property type="evidence" value="ECO:0007669"/>
    <property type="project" value="UniProtKB-KW"/>
</dbReference>
<evidence type="ECO:0000256" key="1">
    <source>
        <dbReference type="ARBA" id="ARBA00004370"/>
    </source>
</evidence>
<keyword evidence="6" id="KW-0812">Transmembrane</keyword>
<evidence type="ECO:0000256" key="3">
    <source>
        <dbReference type="ARBA" id="ARBA00023055"/>
    </source>
</evidence>
<evidence type="ECO:0000259" key="7">
    <source>
        <dbReference type="PROSITE" id="PS51847"/>
    </source>
</evidence>
<keyword evidence="5 6" id="KW-0472">Membrane</keyword>
<keyword evidence="3" id="KW-0445">Lipid transport</keyword>
<dbReference type="ExpressionAtlas" id="A0A2K3LX63">
    <property type="expression patterns" value="baseline"/>
</dbReference>
<dbReference type="PANTHER" id="PTHR10774">
    <property type="entry name" value="EXTENDED SYNAPTOTAGMIN-RELATED"/>
    <property type="match status" value="1"/>
</dbReference>
<name>A0A2K3LX63_TRIPR</name>
<evidence type="ECO:0000256" key="5">
    <source>
        <dbReference type="ARBA" id="ARBA00023136"/>
    </source>
</evidence>
<comment type="subcellular location">
    <subcellularLocation>
        <location evidence="1">Membrane</location>
    </subcellularLocation>
</comment>
<evidence type="ECO:0000313" key="8">
    <source>
        <dbReference type="EMBL" id="PNX83126.1"/>
    </source>
</evidence>
<dbReference type="PANTHER" id="PTHR10774:SF178">
    <property type="entry name" value="SYNAPTOTAGMIN-4"/>
    <property type="match status" value="1"/>
</dbReference>
<organism evidence="8 9">
    <name type="scientific">Trifolium pratense</name>
    <name type="common">Red clover</name>
    <dbReference type="NCBI Taxonomy" id="57577"/>
    <lineage>
        <taxon>Eukaryota</taxon>
        <taxon>Viridiplantae</taxon>
        <taxon>Streptophyta</taxon>
        <taxon>Embryophyta</taxon>
        <taxon>Tracheophyta</taxon>
        <taxon>Spermatophyta</taxon>
        <taxon>Magnoliopsida</taxon>
        <taxon>eudicotyledons</taxon>
        <taxon>Gunneridae</taxon>
        <taxon>Pentapetalae</taxon>
        <taxon>rosids</taxon>
        <taxon>fabids</taxon>
        <taxon>Fabales</taxon>
        <taxon>Fabaceae</taxon>
        <taxon>Papilionoideae</taxon>
        <taxon>50 kb inversion clade</taxon>
        <taxon>NPAAA clade</taxon>
        <taxon>Hologalegina</taxon>
        <taxon>IRL clade</taxon>
        <taxon>Trifolieae</taxon>
        <taxon>Trifolium</taxon>
    </lineage>
</organism>
<dbReference type="PROSITE" id="PS51847">
    <property type="entry name" value="SMP"/>
    <property type="match status" value="1"/>
</dbReference>
<dbReference type="GO" id="GO:0006869">
    <property type="term" value="P:lipid transport"/>
    <property type="evidence" value="ECO:0007669"/>
    <property type="project" value="UniProtKB-KW"/>
</dbReference>
<dbReference type="InterPro" id="IPR045050">
    <property type="entry name" value="Synaptotagmin_plant"/>
</dbReference>
<dbReference type="InterPro" id="IPR031468">
    <property type="entry name" value="SMP_LBD"/>
</dbReference>
<reference evidence="8 9" key="1">
    <citation type="journal article" date="2014" name="Am. J. Bot.">
        <title>Genome assembly and annotation for red clover (Trifolium pratense; Fabaceae).</title>
        <authorList>
            <person name="Istvanek J."/>
            <person name="Jaros M."/>
            <person name="Krenek A."/>
            <person name="Repkova J."/>
        </authorList>
    </citation>
    <scope>NUCLEOTIDE SEQUENCE [LARGE SCALE GENOMIC DNA]</scope>
    <source>
        <strain evidence="9">cv. Tatra</strain>
        <tissue evidence="8">Young leaves</tissue>
    </source>
</reference>
<evidence type="ECO:0000313" key="9">
    <source>
        <dbReference type="Proteomes" id="UP000236291"/>
    </source>
</evidence>
<feature type="transmembrane region" description="Helical" evidence="6">
    <location>
        <begin position="6"/>
        <end position="22"/>
    </location>
</feature>
<dbReference type="AlphaFoldDB" id="A0A2K3LX63"/>
<evidence type="ECO:0000256" key="2">
    <source>
        <dbReference type="ARBA" id="ARBA00022448"/>
    </source>
</evidence>
<reference evidence="8 9" key="2">
    <citation type="journal article" date="2017" name="Front. Plant Sci.">
        <title>Gene Classification and Mining of Molecular Markers Useful in Red Clover (Trifolium pratense) Breeding.</title>
        <authorList>
            <person name="Istvanek J."/>
            <person name="Dluhosova J."/>
            <person name="Dluhos P."/>
            <person name="Patkova L."/>
            <person name="Nedelnik J."/>
            <person name="Repkova J."/>
        </authorList>
    </citation>
    <scope>NUCLEOTIDE SEQUENCE [LARGE SCALE GENOMIC DNA]</scope>
    <source>
        <strain evidence="9">cv. Tatra</strain>
        <tissue evidence="8">Young leaves</tissue>
    </source>
</reference>
<dbReference type="GO" id="GO:0016020">
    <property type="term" value="C:membrane"/>
    <property type="evidence" value="ECO:0007669"/>
    <property type="project" value="UniProtKB-SubCell"/>
</dbReference>
<protein>
    <submittedName>
        <fullName evidence="8">Plant synaptotagmin</fullName>
    </submittedName>
</protein>
<keyword evidence="2" id="KW-0813">Transport</keyword>
<proteinExistence type="predicted"/>
<keyword evidence="4" id="KW-0446">Lipid-binding</keyword>